<feature type="compositionally biased region" description="Polar residues" evidence="1">
    <location>
        <begin position="26"/>
        <end position="50"/>
    </location>
</feature>
<name>A0ABD5WGQ5_9EURY</name>
<evidence type="ECO:0000313" key="4">
    <source>
        <dbReference type="Proteomes" id="UP001596407"/>
    </source>
</evidence>
<feature type="region of interest" description="Disordered" evidence="1">
    <location>
        <begin position="24"/>
        <end position="50"/>
    </location>
</feature>
<evidence type="ECO:0000256" key="1">
    <source>
        <dbReference type="SAM" id="MobiDB-lite"/>
    </source>
</evidence>
<evidence type="ECO:0000313" key="3">
    <source>
        <dbReference type="EMBL" id="MFC7079699.1"/>
    </source>
</evidence>
<comment type="caution">
    <text evidence="3">The sequence shown here is derived from an EMBL/GenBank/DDBJ whole genome shotgun (WGS) entry which is preliminary data.</text>
</comment>
<keyword evidence="4" id="KW-1185">Reference proteome</keyword>
<evidence type="ECO:0000259" key="2">
    <source>
        <dbReference type="Pfam" id="PF23379"/>
    </source>
</evidence>
<proteinExistence type="predicted"/>
<dbReference type="EMBL" id="JBHSZH010000005">
    <property type="protein sequence ID" value="MFC7079699.1"/>
    <property type="molecule type" value="Genomic_DNA"/>
</dbReference>
<gene>
    <name evidence="3" type="ORF">ACFQJ6_05635</name>
</gene>
<dbReference type="Pfam" id="PF23379">
    <property type="entry name" value="DUF7096"/>
    <property type="match status" value="1"/>
</dbReference>
<feature type="domain" description="DUF7096" evidence="2">
    <location>
        <begin position="23"/>
        <end position="158"/>
    </location>
</feature>
<dbReference type="GeneID" id="79303782"/>
<dbReference type="RefSeq" id="WP_276279218.1">
    <property type="nucleotide sequence ID" value="NZ_CP119809.1"/>
</dbReference>
<reference evidence="3 4" key="1">
    <citation type="journal article" date="2019" name="Int. J. Syst. Evol. Microbiol.">
        <title>The Global Catalogue of Microorganisms (GCM) 10K type strain sequencing project: providing services to taxonomists for standard genome sequencing and annotation.</title>
        <authorList>
            <consortium name="The Broad Institute Genomics Platform"/>
            <consortium name="The Broad Institute Genome Sequencing Center for Infectious Disease"/>
            <person name="Wu L."/>
            <person name="Ma J."/>
        </authorList>
    </citation>
    <scope>NUCLEOTIDE SEQUENCE [LARGE SCALE GENOMIC DNA]</scope>
    <source>
        <strain evidence="3 4">DT72</strain>
    </source>
</reference>
<dbReference type="InterPro" id="IPR055522">
    <property type="entry name" value="DUF7096"/>
</dbReference>
<dbReference type="AlphaFoldDB" id="A0ABD5WGQ5"/>
<accession>A0ABD5WGQ5</accession>
<dbReference type="Proteomes" id="UP001596407">
    <property type="component" value="Unassembled WGS sequence"/>
</dbReference>
<organism evidence="3 4">
    <name type="scientific">Halorussus caseinilyticus</name>
    <dbReference type="NCBI Taxonomy" id="3034025"/>
    <lineage>
        <taxon>Archaea</taxon>
        <taxon>Methanobacteriati</taxon>
        <taxon>Methanobacteriota</taxon>
        <taxon>Stenosarchaea group</taxon>
        <taxon>Halobacteria</taxon>
        <taxon>Halobacteriales</taxon>
        <taxon>Haladaptataceae</taxon>
        <taxon>Halorussus</taxon>
    </lineage>
</organism>
<protein>
    <recommendedName>
        <fullName evidence="2">DUF7096 domain-containing protein</fullName>
    </recommendedName>
</protein>
<sequence length="217" mass="23084">MRPTFVLVLVAVALFGATGVVAADGGQNQPTWPGGDTTTANESNETTVSPGQRLAGAVGAQGASLEGDLWNRTLSARLGAATTAAERAAVVADEVETLETYLDSLEAVRSNLTAARADGDVSEGQYRASLSEFVVRARTVERRANQTVRAAADLPFAVRERNDINVTHVRNLSVQAHELYQFESEVGREVANETLANEGTFLNASRASAERDTDNYS</sequence>